<dbReference type="Proteomes" id="UP000321046">
    <property type="component" value="Unassembled WGS sequence"/>
</dbReference>
<dbReference type="AlphaFoldDB" id="A0A5C6X4T3"/>
<reference evidence="3 4" key="1">
    <citation type="submission" date="2019-08" db="EMBL/GenBank/DDBJ databases">
        <title>Bradymonadales sp. TMQ2.</title>
        <authorList>
            <person name="Liang Q."/>
        </authorList>
    </citation>
    <scope>NUCLEOTIDE SEQUENCE [LARGE SCALE GENOMIC DNA]</scope>
    <source>
        <strain evidence="3 4">TMQ2</strain>
    </source>
</reference>
<feature type="compositionally biased region" description="Low complexity" evidence="1">
    <location>
        <begin position="69"/>
        <end position="78"/>
    </location>
</feature>
<organism evidence="3 4">
    <name type="scientific">Lujinxingia vulgaris</name>
    <dbReference type="NCBI Taxonomy" id="2600176"/>
    <lineage>
        <taxon>Bacteria</taxon>
        <taxon>Deltaproteobacteria</taxon>
        <taxon>Bradymonadales</taxon>
        <taxon>Lujinxingiaceae</taxon>
        <taxon>Lujinxingia</taxon>
    </lineage>
</organism>
<evidence type="ECO:0000256" key="2">
    <source>
        <dbReference type="SAM" id="SignalP"/>
    </source>
</evidence>
<evidence type="ECO:0000313" key="4">
    <source>
        <dbReference type="Proteomes" id="UP000321046"/>
    </source>
</evidence>
<evidence type="ECO:0000256" key="1">
    <source>
        <dbReference type="SAM" id="MobiDB-lite"/>
    </source>
</evidence>
<protein>
    <submittedName>
        <fullName evidence="3">Uncharacterized protein</fullName>
    </submittedName>
</protein>
<feature type="region of interest" description="Disordered" evidence="1">
    <location>
        <begin position="58"/>
        <end position="119"/>
    </location>
</feature>
<gene>
    <name evidence="3" type="ORF">FRC96_21275</name>
</gene>
<dbReference type="RefSeq" id="WP_146977567.1">
    <property type="nucleotide sequence ID" value="NZ_VOSL01000148.1"/>
</dbReference>
<keyword evidence="2" id="KW-0732">Signal</keyword>
<dbReference type="OrthoDB" id="9830485at2"/>
<accession>A0A5C6X4T3</accession>
<feature type="compositionally biased region" description="Acidic residues" evidence="1">
    <location>
        <begin position="58"/>
        <end position="67"/>
    </location>
</feature>
<sequence length="356" mass="38938">MSIVDALRKASLPLTLLLLSTLPLSACTSDSAVSCTDDTDCFTGEACNAGICVPLDEEPGQDADQNDVDASADTGTDASDADTSEDAGDDADANDDTSDTDIDADPIDPPQLPDDPLGRDDCTQRNLCNGCDPLNIPGTPGDYDPDTEQSMVCTDFNEVDWLAHTPNALELRLGWRHPELADNPMGARAALILCRDDATGFGDAERCIFTRLGAPLNESAFEPVHVDIDRSAPLDHQLNLRFPPSERLHVGVAFVESRDNLRALRAEISADVYVHSENQTPVFYPRFYEHGWLGRPGDIWYAGVIDWSQALPNAKYTPRGATYDLDRRCRTSVHQRCGSSDRFFSANSLNVWNFEP</sequence>
<comment type="caution">
    <text evidence="3">The sequence shown here is derived from an EMBL/GenBank/DDBJ whole genome shotgun (WGS) entry which is preliminary data.</text>
</comment>
<feature type="compositionally biased region" description="Acidic residues" evidence="1">
    <location>
        <begin position="79"/>
        <end position="106"/>
    </location>
</feature>
<feature type="signal peptide" evidence="2">
    <location>
        <begin position="1"/>
        <end position="26"/>
    </location>
</feature>
<evidence type="ECO:0000313" key="3">
    <source>
        <dbReference type="EMBL" id="TXD31394.1"/>
    </source>
</evidence>
<name>A0A5C6X4T3_9DELT</name>
<feature type="chain" id="PRO_5022846731" evidence="2">
    <location>
        <begin position="27"/>
        <end position="356"/>
    </location>
</feature>
<dbReference type="EMBL" id="VOSL01000148">
    <property type="protein sequence ID" value="TXD31394.1"/>
    <property type="molecule type" value="Genomic_DNA"/>
</dbReference>
<proteinExistence type="predicted"/>